<keyword evidence="2" id="KW-1185">Reference proteome</keyword>
<evidence type="ECO:0000313" key="2">
    <source>
        <dbReference type="Proteomes" id="UP001168694"/>
    </source>
</evidence>
<evidence type="ECO:0000313" key="1">
    <source>
        <dbReference type="EMBL" id="MDN4074162.1"/>
    </source>
</evidence>
<accession>A0ABT8E8B5</accession>
<protein>
    <submittedName>
        <fullName evidence="1">Uncharacterized protein</fullName>
    </submittedName>
</protein>
<dbReference type="EMBL" id="JAUHLN010000002">
    <property type="protein sequence ID" value="MDN4074162.1"/>
    <property type="molecule type" value="Genomic_DNA"/>
</dbReference>
<reference evidence="1" key="1">
    <citation type="submission" date="2023-06" db="EMBL/GenBank/DDBJ databases">
        <title>Draft Genome Sequences of Representative Paenibacillus Polymyxa, Bacillus cereus, Fictibacillus sp., and Brevibacillus agri Strains Isolated from Amazonian Dark Earth.</title>
        <authorList>
            <person name="Pellegrinetti T.A."/>
            <person name="Cunha I.C.M."/>
            <person name="Chaves M.G."/>
            <person name="Freitas A.S."/>
            <person name="Silva A.V.R."/>
            <person name="Tsai S.M."/>
            <person name="Mendes L.W."/>
        </authorList>
    </citation>
    <scope>NUCLEOTIDE SEQUENCE</scope>
    <source>
        <strain evidence="1">CENA-BCM004</strain>
    </source>
</reference>
<name>A0ABT8E8B5_9BACL</name>
<dbReference type="Proteomes" id="UP001168694">
    <property type="component" value="Unassembled WGS sequence"/>
</dbReference>
<sequence>MKLAVLIIILKNDQLFAPAFIFYLPDAFASFGSLGRRLIAGIIAIFMVKTKRTADGRSFVRKQKDIVFVY</sequence>
<proteinExistence type="predicted"/>
<organism evidence="1 2">
    <name type="scientific">Fictibacillus terranigra</name>
    <dbReference type="NCBI Taxonomy" id="3058424"/>
    <lineage>
        <taxon>Bacteria</taxon>
        <taxon>Bacillati</taxon>
        <taxon>Bacillota</taxon>
        <taxon>Bacilli</taxon>
        <taxon>Bacillales</taxon>
        <taxon>Fictibacillaceae</taxon>
        <taxon>Fictibacillus</taxon>
    </lineage>
</organism>
<gene>
    <name evidence="1" type="ORF">QYF49_14260</name>
</gene>
<dbReference type="RefSeq" id="WP_290400232.1">
    <property type="nucleotide sequence ID" value="NZ_JAUHLN010000002.1"/>
</dbReference>
<comment type="caution">
    <text evidence="1">The sequence shown here is derived from an EMBL/GenBank/DDBJ whole genome shotgun (WGS) entry which is preliminary data.</text>
</comment>